<dbReference type="NCBIfam" id="TIGR01662">
    <property type="entry name" value="HAD-SF-IIIA"/>
    <property type="match status" value="1"/>
</dbReference>
<dbReference type="InterPro" id="IPR006549">
    <property type="entry name" value="HAD-SF_hydro_IIIA"/>
</dbReference>
<keyword evidence="4 7" id="KW-0378">Hydrolase</keyword>
<gene>
    <name evidence="8" type="ORF">NRP21_24055</name>
</gene>
<organism evidence="8 9">
    <name type="scientific">Roseomonas populi</name>
    <dbReference type="NCBI Taxonomy" id="3121582"/>
    <lineage>
        <taxon>Bacteria</taxon>
        <taxon>Pseudomonadati</taxon>
        <taxon>Pseudomonadota</taxon>
        <taxon>Alphaproteobacteria</taxon>
        <taxon>Acetobacterales</taxon>
        <taxon>Roseomonadaceae</taxon>
        <taxon>Roseomonas</taxon>
    </lineage>
</organism>
<dbReference type="InterPro" id="IPR036412">
    <property type="entry name" value="HAD-like_sf"/>
</dbReference>
<protein>
    <recommendedName>
        <fullName evidence="6 7">D,D-heptose 1,7-bisphosphate phosphatase</fullName>
        <ecNumber evidence="7">3.1.3.-</ecNumber>
    </recommendedName>
</protein>
<keyword evidence="3" id="KW-0479">Metal-binding</keyword>
<dbReference type="PIRSF" id="PIRSF004682">
    <property type="entry name" value="GmhB"/>
    <property type="match status" value="1"/>
</dbReference>
<dbReference type="Proteomes" id="UP001524642">
    <property type="component" value="Unassembled WGS sequence"/>
</dbReference>
<dbReference type="CDD" id="cd07503">
    <property type="entry name" value="HAD_HisB-N"/>
    <property type="match status" value="1"/>
</dbReference>
<comment type="subcellular location">
    <subcellularLocation>
        <location evidence="1 7">Cytoplasm</location>
    </subcellularLocation>
</comment>
<dbReference type="Pfam" id="PF13242">
    <property type="entry name" value="Hydrolase_like"/>
    <property type="match status" value="1"/>
</dbReference>
<dbReference type="EMBL" id="JANJOU010000029">
    <property type="protein sequence ID" value="MCR0985130.1"/>
    <property type="molecule type" value="Genomic_DNA"/>
</dbReference>
<dbReference type="InterPro" id="IPR006543">
    <property type="entry name" value="Histidinol-phos"/>
</dbReference>
<accession>A0ABT1XAM5</accession>
<evidence type="ECO:0000313" key="8">
    <source>
        <dbReference type="EMBL" id="MCR0985130.1"/>
    </source>
</evidence>
<dbReference type="NCBIfam" id="TIGR01656">
    <property type="entry name" value="Histidinol-ppas"/>
    <property type="match status" value="1"/>
</dbReference>
<comment type="similarity">
    <text evidence="7">Belongs to the gmhB family.</text>
</comment>
<dbReference type="InterPro" id="IPR023214">
    <property type="entry name" value="HAD_sf"/>
</dbReference>
<dbReference type="InterPro" id="IPR006357">
    <property type="entry name" value="HAD-SF_hydro_IIA"/>
</dbReference>
<dbReference type="Gene3D" id="3.40.50.1000">
    <property type="entry name" value="HAD superfamily/HAD-like"/>
    <property type="match status" value="1"/>
</dbReference>
<evidence type="ECO:0000256" key="5">
    <source>
        <dbReference type="ARBA" id="ARBA00023277"/>
    </source>
</evidence>
<dbReference type="SUPFAM" id="SSF56784">
    <property type="entry name" value="HAD-like"/>
    <property type="match status" value="1"/>
</dbReference>
<dbReference type="PANTHER" id="PTHR42891:SF1">
    <property type="entry name" value="D-GLYCERO-BETA-D-MANNO-HEPTOSE-1,7-BISPHOSPHATE 7-PHOSPHATASE"/>
    <property type="match status" value="1"/>
</dbReference>
<keyword evidence="2 7" id="KW-0963">Cytoplasm</keyword>
<keyword evidence="5 7" id="KW-0119">Carbohydrate metabolism</keyword>
<name>A0ABT1XAM5_9PROT</name>
<evidence type="ECO:0000256" key="2">
    <source>
        <dbReference type="ARBA" id="ARBA00022490"/>
    </source>
</evidence>
<evidence type="ECO:0000256" key="4">
    <source>
        <dbReference type="ARBA" id="ARBA00022801"/>
    </source>
</evidence>
<dbReference type="Pfam" id="PF13344">
    <property type="entry name" value="Hydrolase_6"/>
    <property type="match status" value="1"/>
</dbReference>
<evidence type="ECO:0000313" key="9">
    <source>
        <dbReference type="Proteomes" id="UP001524642"/>
    </source>
</evidence>
<dbReference type="InterPro" id="IPR004446">
    <property type="entry name" value="Heptose_bisP_phosphatase"/>
</dbReference>
<evidence type="ECO:0000256" key="3">
    <source>
        <dbReference type="ARBA" id="ARBA00022723"/>
    </source>
</evidence>
<evidence type="ECO:0000256" key="6">
    <source>
        <dbReference type="ARBA" id="ARBA00031828"/>
    </source>
</evidence>
<evidence type="ECO:0000256" key="1">
    <source>
        <dbReference type="ARBA" id="ARBA00004496"/>
    </source>
</evidence>
<dbReference type="RefSeq" id="WP_257718802.1">
    <property type="nucleotide sequence ID" value="NZ_JANJOU010000029.1"/>
</dbReference>
<reference evidence="8 9" key="1">
    <citation type="submission" date="2022-06" db="EMBL/GenBank/DDBJ databases">
        <title>Roseomonas CN29.</title>
        <authorList>
            <person name="Cheng Y."/>
            <person name="He X."/>
        </authorList>
    </citation>
    <scope>NUCLEOTIDE SEQUENCE [LARGE SCALE GENOMIC DNA]</scope>
    <source>
        <strain evidence="8 9">CN29</strain>
    </source>
</reference>
<keyword evidence="9" id="KW-1185">Reference proteome</keyword>
<proteinExistence type="inferred from homology"/>
<dbReference type="GO" id="GO:0016787">
    <property type="term" value="F:hydrolase activity"/>
    <property type="evidence" value="ECO:0007669"/>
    <property type="project" value="UniProtKB-KW"/>
</dbReference>
<dbReference type="PANTHER" id="PTHR42891">
    <property type="entry name" value="D-GLYCERO-BETA-D-MANNO-HEPTOSE-1,7-BISPHOSPHATE 7-PHOSPHATASE"/>
    <property type="match status" value="1"/>
</dbReference>
<evidence type="ECO:0000256" key="7">
    <source>
        <dbReference type="PIRNR" id="PIRNR004682"/>
    </source>
</evidence>
<sequence>MAAPDQARPAAFLDRDGVLIVDDGYPHDPAKVQWIPGAKEAVRHLNEAGYLVFVVTNQAGVARGYYTEEAVHRLHAWMAAELAEAGARIDAFEYCPNHPEAAVEAYRRVCHRRKPAPGMILNLLSAWPVERDGSFMIGDRETDMQAAQAAGIPGHLFASGNLKGFVQGLI</sequence>
<comment type="caution">
    <text evidence="8">The sequence shown here is derived from an EMBL/GenBank/DDBJ whole genome shotgun (WGS) entry which is preliminary data.</text>
</comment>
<dbReference type="EC" id="3.1.3.-" evidence="7"/>